<accession>A0A6A4GIF0</accession>
<dbReference type="Proteomes" id="UP000799118">
    <property type="component" value="Unassembled WGS sequence"/>
</dbReference>
<dbReference type="EMBL" id="ML770035">
    <property type="protein sequence ID" value="KAE9385074.1"/>
    <property type="molecule type" value="Genomic_DNA"/>
</dbReference>
<evidence type="ECO:0000313" key="1">
    <source>
        <dbReference type="EMBL" id="KAE9385074.1"/>
    </source>
</evidence>
<proteinExistence type="predicted"/>
<gene>
    <name evidence="1" type="ORF">BT96DRAFT_611729</name>
</gene>
<dbReference type="AlphaFoldDB" id="A0A6A4GIF0"/>
<sequence>MLSDIRNRGKSLERDTSPGRFFVANEINTLVHVLATYDFRFEKDGIMPESRWFSQRIVLDGNAFVSGTCMPGGCNLVY</sequence>
<dbReference type="OrthoDB" id="3248974at2759"/>
<evidence type="ECO:0000313" key="2">
    <source>
        <dbReference type="Proteomes" id="UP000799118"/>
    </source>
</evidence>
<organism evidence="1 2">
    <name type="scientific">Gymnopus androsaceus JB14</name>
    <dbReference type="NCBI Taxonomy" id="1447944"/>
    <lineage>
        <taxon>Eukaryota</taxon>
        <taxon>Fungi</taxon>
        <taxon>Dikarya</taxon>
        <taxon>Basidiomycota</taxon>
        <taxon>Agaricomycotina</taxon>
        <taxon>Agaricomycetes</taxon>
        <taxon>Agaricomycetidae</taxon>
        <taxon>Agaricales</taxon>
        <taxon>Marasmiineae</taxon>
        <taxon>Omphalotaceae</taxon>
        <taxon>Gymnopus</taxon>
    </lineage>
</organism>
<keyword evidence="2" id="KW-1185">Reference proteome</keyword>
<name>A0A6A4GIF0_9AGAR</name>
<reference evidence="1" key="1">
    <citation type="journal article" date="2019" name="Environ. Microbiol.">
        <title>Fungal ecological strategies reflected in gene transcription - a case study of two litter decomposers.</title>
        <authorList>
            <person name="Barbi F."/>
            <person name="Kohler A."/>
            <person name="Barry K."/>
            <person name="Baskaran P."/>
            <person name="Daum C."/>
            <person name="Fauchery L."/>
            <person name="Ihrmark K."/>
            <person name="Kuo A."/>
            <person name="LaButti K."/>
            <person name="Lipzen A."/>
            <person name="Morin E."/>
            <person name="Grigoriev I.V."/>
            <person name="Henrissat B."/>
            <person name="Lindahl B."/>
            <person name="Martin F."/>
        </authorList>
    </citation>
    <scope>NUCLEOTIDE SEQUENCE</scope>
    <source>
        <strain evidence="1">JB14</strain>
    </source>
</reference>
<protein>
    <submittedName>
        <fullName evidence="1">Uncharacterized protein</fullName>
    </submittedName>
</protein>